<accession>A0A014L6P8</accession>
<name>A0A014L6P8_9BACT</name>
<dbReference type="Pfam" id="PF08282">
    <property type="entry name" value="Hydrolase_3"/>
    <property type="match status" value="1"/>
</dbReference>
<dbReference type="EMBL" id="JFAD01000018">
    <property type="protein sequence ID" value="EXU61104.1"/>
    <property type="molecule type" value="Genomic_DNA"/>
</dbReference>
<dbReference type="PATRIC" id="fig|1188239.3.peg.844"/>
<dbReference type="PANTHER" id="PTHR10000">
    <property type="entry name" value="PHOSPHOSERINE PHOSPHATASE"/>
    <property type="match status" value="1"/>
</dbReference>
<comment type="caution">
    <text evidence="3">The sequence shown here is derived from an EMBL/GenBank/DDBJ whole genome shotgun (WGS) entry which is preliminary data.</text>
</comment>
<dbReference type="InterPro" id="IPR036412">
    <property type="entry name" value="HAD-like_sf"/>
</dbReference>
<evidence type="ECO:0000313" key="4">
    <source>
        <dbReference type="Proteomes" id="UP000020977"/>
    </source>
</evidence>
<dbReference type="SFLD" id="SFLDS00003">
    <property type="entry name" value="Haloacid_Dehalogenase"/>
    <property type="match status" value="1"/>
</dbReference>
<protein>
    <submittedName>
        <fullName evidence="3">Uncharacterized protein</fullName>
    </submittedName>
</protein>
<dbReference type="Proteomes" id="UP000020977">
    <property type="component" value="Unassembled WGS sequence"/>
</dbReference>
<dbReference type="Gene3D" id="3.30.1240.10">
    <property type="match status" value="1"/>
</dbReference>
<evidence type="ECO:0000313" key="3">
    <source>
        <dbReference type="EMBL" id="EXU61104.1"/>
    </source>
</evidence>
<dbReference type="SFLD" id="SFLDG01140">
    <property type="entry name" value="C2.B:_Phosphomannomutase_and_P"/>
    <property type="match status" value="1"/>
</dbReference>
<gene>
    <name evidence="3" type="ORF">MOVI_3480</name>
</gene>
<dbReference type="GO" id="GO:0000287">
    <property type="term" value="F:magnesium ion binding"/>
    <property type="evidence" value="ECO:0007669"/>
    <property type="project" value="TreeGrafter"/>
</dbReference>
<dbReference type="NCBIfam" id="TIGR01484">
    <property type="entry name" value="HAD-SF-IIB"/>
    <property type="match status" value="1"/>
</dbReference>
<dbReference type="InterPro" id="IPR023214">
    <property type="entry name" value="HAD_sf"/>
</dbReference>
<evidence type="ECO:0000256" key="1">
    <source>
        <dbReference type="ARBA" id="ARBA00001946"/>
    </source>
</evidence>
<dbReference type="STRING" id="1188239.MOVI_3480"/>
<dbReference type="RefSeq" id="WP_230577114.1">
    <property type="nucleotide sequence ID" value="NZ_JFAD01000018.1"/>
</dbReference>
<dbReference type="CDD" id="cd07516">
    <property type="entry name" value="HAD_Pase"/>
    <property type="match status" value="1"/>
</dbReference>
<evidence type="ECO:0000256" key="2">
    <source>
        <dbReference type="ARBA" id="ARBA00034778"/>
    </source>
</evidence>
<dbReference type="GO" id="GO:0016791">
    <property type="term" value="F:phosphatase activity"/>
    <property type="evidence" value="ECO:0007669"/>
    <property type="project" value="UniProtKB-ARBA"/>
</dbReference>
<dbReference type="InterPro" id="IPR006379">
    <property type="entry name" value="HAD-SF_hydro_IIB"/>
</dbReference>
<dbReference type="eggNOG" id="COG0561">
    <property type="taxonomic scope" value="Bacteria"/>
</dbReference>
<dbReference type="Gene3D" id="3.40.50.1000">
    <property type="entry name" value="HAD superfamily/HAD-like"/>
    <property type="match status" value="1"/>
</dbReference>
<proteinExistence type="inferred from homology"/>
<sequence length="298" mass="34194">MVKTHIMDKNNNTIKEKLKNIENFVFDLDGTLLKSDHQISPKSVEVIEKLKKDGKKIIFCSGRPWYFIKKYYFALKPDFPIISCNGSLIYDYKNESVVFSKTFSPSQVLEIFKSLAKNQVFFLIYTTKNMLAFSQKETTCPWFSFLKNENENFSEAEKLSLEFYDYESLSQDEISNLDVVKFLLIKRDSNPELFEKSMAELENVEGIYFVQSQSSVIDIMISGSNKGQGLNYLEQNYGLNLDKTLSFGDAKNDISMFGQTKLAIAMGQASEEVKQHADYITDSNDTEGIASFFSKYYG</sequence>
<dbReference type="InterPro" id="IPR000150">
    <property type="entry name" value="Cof"/>
</dbReference>
<dbReference type="SUPFAM" id="SSF56784">
    <property type="entry name" value="HAD-like"/>
    <property type="match status" value="1"/>
</dbReference>
<dbReference type="GO" id="GO:0005829">
    <property type="term" value="C:cytosol"/>
    <property type="evidence" value="ECO:0007669"/>
    <property type="project" value="TreeGrafter"/>
</dbReference>
<dbReference type="PANTHER" id="PTHR10000:SF8">
    <property type="entry name" value="HAD SUPERFAMILY HYDROLASE-LIKE, TYPE 3"/>
    <property type="match status" value="1"/>
</dbReference>
<dbReference type="NCBIfam" id="TIGR00099">
    <property type="entry name" value="Cof-subfamily"/>
    <property type="match status" value="1"/>
</dbReference>
<comment type="cofactor">
    <cofactor evidence="1">
        <name>Mg(2+)</name>
        <dbReference type="ChEBI" id="CHEBI:18420"/>
    </cofactor>
</comment>
<comment type="similarity">
    <text evidence="2">Belongs to the HAD-like hydrolase superfamily. Cof family.</text>
</comment>
<reference evidence="3 4" key="1">
    <citation type="submission" date="2014-03" db="EMBL/GenBank/DDBJ databases">
        <title>Genome sequence of Mycoplasma ovipneumoniae strain 14811.</title>
        <authorList>
            <person name="Sirand-Pugnet P."/>
            <person name="Breton M."/>
            <person name="Dordet-Frisoni E."/>
            <person name="Baranowski E."/>
            <person name="Barre A."/>
            <person name="Couture C."/>
            <person name="Dupuy V."/>
            <person name="Gaurivaud P."/>
            <person name="Jacob D."/>
            <person name="Lemaitre C."/>
            <person name="Manso-Silvan L."/>
            <person name="Nikolski M."/>
            <person name="Nouvel L.-X."/>
            <person name="Poumarat F."/>
            <person name="Tardy F."/>
            <person name="Thebault P."/>
            <person name="Theil S."/>
            <person name="Citti C."/>
            <person name="Thiaucourt F."/>
            <person name="Blanchard A."/>
        </authorList>
    </citation>
    <scope>NUCLEOTIDE SEQUENCE [LARGE SCALE GENOMIC DNA]</scope>
    <source>
        <strain evidence="3 4">14811</strain>
    </source>
</reference>
<dbReference type="AlphaFoldDB" id="A0A014L6P8"/>
<organism evidence="3 4">
    <name type="scientific">Mesomycoplasma ovipneumoniae 14811</name>
    <dbReference type="NCBI Taxonomy" id="1188239"/>
    <lineage>
        <taxon>Bacteria</taxon>
        <taxon>Bacillati</taxon>
        <taxon>Mycoplasmatota</taxon>
        <taxon>Mycoplasmoidales</taxon>
        <taxon>Metamycoplasmataceae</taxon>
        <taxon>Mesomycoplasma</taxon>
    </lineage>
</organism>